<dbReference type="EMBL" id="KQ947424">
    <property type="protein sequence ID" value="KUJ12549.1"/>
    <property type="molecule type" value="Genomic_DNA"/>
</dbReference>
<dbReference type="InParanoid" id="A0A194WXY1"/>
<dbReference type="AlphaFoldDB" id="A0A194WXY1"/>
<dbReference type="Pfam" id="PF06500">
    <property type="entry name" value="FrsA-like"/>
    <property type="match status" value="1"/>
</dbReference>
<evidence type="ECO:0000256" key="1">
    <source>
        <dbReference type="ARBA" id="ARBA00022801"/>
    </source>
</evidence>
<reference evidence="2 3" key="1">
    <citation type="submission" date="2015-10" db="EMBL/GenBank/DDBJ databases">
        <title>Full genome of DAOMC 229536 Phialocephala scopiformis, a fungal endophyte of spruce producing the potent anti-insectan compound rugulosin.</title>
        <authorList>
            <consortium name="DOE Joint Genome Institute"/>
            <person name="Walker A.K."/>
            <person name="Frasz S.L."/>
            <person name="Seifert K.A."/>
            <person name="Miller J.D."/>
            <person name="Mondo S.J."/>
            <person name="Labutti K."/>
            <person name="Lipzen A."/>
            <person name="Dockter R."/>
            <person name="Kennedy M."/>
            <person name="Grigoriev I.V."/>
            <person name="Spatafora J.W."/>
        </authorList>
    </citation>
    <scope>NUCLEOTIDE SEQUENCE [LARGE SCALE GENOMIC DNA]</scope>
    <source>
        <strain evidence="2 3">CBS 120377</strain>
    </source>
</reference>
<dbReference type="PANTHER" id="PTHR22946:SF13">
    <property type="entry name" value="ALPHA_BETA HYDROLASE PSOB"/>
    <property type="match status" value="1"/>
</dbReference>
<proteinExistence type="predicted"/>
<dbReference type="InterPro" id="IPR050261">
    <property type="entry name" value="FrsA_esterase"/>
</dbReference>
<evidence type="ECO:0000313" key="2">
    <source>
        <dbReference type="EMBL" id="KUJ12549.1"/>
    </source>
</evidence>
<dbReference type="GeneID" id="28825387"/>
<dbReference type="Gene3D" id="1.20.1440.110">
    <property type="entry name" value="acylaminoacyl peptidase"/>
    <property type="match status" value="1"/>
</dbReference>
<dbReference type="InterPro" id="IPR010520">
    <property type="entry name" value="FrsA-like"/>
</dbReference>
<dbReference type="OrthoDB" id="249703at2759"/>
<dbReference type="GO" id="GO:0016787">
    <property type="term" value="F:hydrolase activity"/>
    <property type="evidence" value="ECO:0007669"/>
    <property type="project" value="UniProtKB-KW"/>
</dbReference>
<keyword evidence="1 2" id="KW-0378">Hydrolase</keyword>
<name>A0A194WXY1_MOLSC</name>
<dbReference type="KEGG" id="psco:LY89DRAFT_688213"/>
<dbReference type="RefSeq" id="XP_018066904.1">
    <property type="nucleotide sequence ID" value="XM_018215661.1"/>
</dbReference>
<gene>
    <name evidence="2" type="ORF">LY89DRAFT_688213</name>
</gene>
<accession>A0A194WXY1</accession>
<dbReference type="InterPro" id="IPR029058">
    <property type="entry name" value="AB_hydrolase_fold"/>
</dbReference>
<protein>
    <submittedName>
        <fullName evidence="2">Alpha/beta hydrolase</fullName>
    </submittedName>
</protein>
<dbReference type="Proteomes" id="UP000070700">
    <property type="component" value="Unassembled WGS sequence"/>
</dbReference>
<dbReference type="Gene3D" id="3.40.50.1820">
    <property type="entry name" value="alpha/beta hydrolase"/>
    <property type="match status" value="1"/>
</dbReference>
<dbReference type="PANTHER" id="PTHR22946">
    <property type="entry name" value="DIENELACTONE HYDROLASE DOMAIN-CONTAINING PROTEIN-RELATED"/>
    <property type="match status" value="1"/>
</dbReference>
<sequence length="434" mass="49179">MGANMFKFFKSGFFDFEFLRVLGSTPFQGAEIAECLDARTKLKDDDPEAWYRTWDAWGDQASKLGEEALATGDRVSARWAFFRASNYYRSSEFFLHINNEDPRLLHSIQKSAYAHDRACALLDSEVISFNIPYDNGLELPARLYMPAPDARVPGRVPIILQTGGLDSTAEELYFYGASGATPRGYAVLSFDGPGQGLSIRRDKTTLRPDWEYVTSRVLNYLFDVFEPKYERLGLDLDRIAVLGASLGGYFALRAACDLRIKAAISCDGFYNMFDIVSSRMPQFFINGWLSGSISDGWFNSVCRFLAKYNFQLKWEFAQNEWCYGVKNPAEMMRFMQTMTLKSQTGAEYLDRVRCPVFVTGAEQAIYFEPEMNARKIMTKLGHLDEADKTLFVGDGAAHGGLQAKIGCLSIMNQKQFEFLDRQFGIERSVPCKHI</sequence>
<dbReference type="SUPFAM" id="SSF53474">
    <property type="entry name" value="alpha/beta-Hydrolases"/>
    <property type="match status" value="1"/>
</dbReference>
<keyword evidence="3" id="KW-1185">Reference proteome</keyword>
<evidence type="ECO:0000313" key="3">
    <source>
        <dbReference type="Proteomes" id="UP000070700"/>
    </source>
</evidence>
<organism evidence="2 3">
    <name type="scientific">Mollisia scopiformis</name>
    <name type="common">Conifer needle endophyte fungus</name>
    <name type="synonym">Phialocephala scopiformis</name>
    <dbReference type="NCBI Taxonomy" id="149040"/>
    <lineage>
        <taxon>Eukaryota</taxon>
        <taxon>Fungi</taxon>
        <taxon>Dikarya</taxon>
        <taxon>Ascomycota</taxon>
        <taxon>Pezizomycotina</taxon>
        <taxon>Leotiomycetes</taxon>
        <taxon>Helotiales</taxon>
        <taxon>Mollisiaceae</taxon>
        <taxon>Mollisia</taxon>
    </lineage>
</organism>